<protein>
    <submittedName>
        <fullName evidence="2">Uncharacterized protein</fullName>
    </submittedName>
</protein>
<comment type="caution">
    <text evidence="2">The sequence shown here is derived from an EMBL/GenBank/DDBJ whole genome shotgun (WGS) entry which is preliminary data.</text>
</comment>
<keyword evidence="1" id="KW-0732">Signal</keyword>
<reference evidence="2 3" key="1">
    <citation type="submission" date="2020-01" db="EMBL/GenBank/DDBJ databases">
        <authorList>
            <consortium name="DOE Joint Genome Institute"/>
            <person name="Haridas S."/>
            <person name="Albert R."/>
            <person name="Binder M."/>
            <person name="Bloem J."/>
            <person name="Labutti K."/>
            <person name="Salamov A."/>
            <person name="Andreopoulos B."/>
            <person name="Baker S.E."/>
            <person name="Barry K."/>
            <person name="Bills G."/>
            <person name="Bluhm B.H."/>
            <person name="Cannon C."/>
            <person name="Castanera R."/>
            <person name="Culley D.E."/>
            <person name="Daum C."/>
            <person name="Ezra D."/>
            <person name="Gonzalez J.B."/>
            <person name="Henrissat B."/>
            <person name="Kuo A."/>
            <person name="Liang C."/>
            <person name="Lipzen A."/>
            <person name="Lutzoni F."/>
            <person name="Magnuson J."/>
            <person name="Mondo S."/>
            <person name="Nolan M."/>
            <person name="Ohm R."/>
            <person name="Pangilinan J."/>
            <person name="Park H.-J.H."/>
            <person name="Ramirez L."/>
            <person name="Alfaro M."/>
            <person name="Sun H."/>
            <person name="Tritt A."/>
            <person name="Yoshinaga Y."/>
            <person name="Zwiers L.-H.L."/>
            <person name="Turgeon B.G."/>
            <person name="Goodwin S.B."/>
            <person name="Spatafora J.W."/>
            <person name="Crous P.W."/>
            <person name="Grigoriev I.V."/>
        </authorList>
    </citation>
    <scope>NUCLEOTIDE SEQUENCE [LARGE SCALE GENOMIC DNA]</scope>
    <source>
        <strain evidence="2 3">CBS 611.86</strain>
    </source>
</reference>
<feature type="chain" id="PRO_5028908878" evidence="1">
    <location>
        <begin position="29"/>
        <end position="218"/>
    </location>
</feature>
<dbReference type="Proteomes" id="UP000481861">
    <property type="component" value="Unassembled WGS sequence"/>
</dbReference>
<evidence type="ECO:0000313" key="3">
    <source>
        <dbReference type="Proteomes" id="UP000481861"/>
    </source>
</evidence>
<evidence type="ECO:0000256" key="1">
    <source>
        <dbReference type="SAM" id="SignalP"/>
    </source>
</evidence>
<dbReference type="EMBL" id="JAADJZ010000038">
    <property type="protein sequence ID" value="KAF2864964.1"/>
    <property type="molecule type" value="Genomic_DNA"/>
</dbReference>
<feature type="signal peptide" evidence="1">
    <location>
        <begin position="1"/>
        <end position="28"/>
    </location>
</feature>
<proteinExistence type="predicted"/>
<sequence length="218" mass="23176">MLLLSLPSLHPSGIALCFAVALLPVSSGFWIDPASCHDNNGAYTMTTAMNAAKAIIEDASTHISAQFLANPANAKMKNLASLIFGNDDSISKARGEVTTYDTDNDFISIRGKQAIEGPDDHAFSYSDTQVGALEWSGIVVNPVDLQKINDANARDLTIPGLVAILKDVTKQVQRSAVPDHVDGICISQDTIVAHEVCILSSALQSHRLVMAGSMDVLT</sequence>
<organism evidence="2 3">
    <name type="scientific">Massariosphaeria phaeospora</name>
    <dbReference type="NCBI Taxonomy" id="100035"/>
    <lineage>
        <taxon>Eukaryota</taxon>
        <taxon>Fungi</taxon>
        <taxon>Dikarya</taxon>
        <taxon>Ascomycota</taxon>
        <taxon>Pezizomycotina</taxon>
        <taxon>Dothideomycetes</taxon>
        <taxon>Pleosporomycetidae</taxon>
        <taxon>Pleosporales</taxon>
        <taxon>Pleosporales incertae sedis</taxon>
        <taxon>Massariosphaeria</taxon>
    </lineage>
</organism>
<evidence type="ECO:0000313" key="2">
    <source>
        <dbReference type="EMBL" id="KAF2864964.1"/>
    </source>
</evidence>
<accession>A0A7C8MB12</accession>
<gene>
    <name evidence="2" type="ORF">BDV95DRAFT_673020</name>
</gene>
<name>A0A7C8MB12_9PLEO</name>
<dbReference type="AlphaFoldDB" id="A0A7C8MB12"/>
<keyword evidence="3" id="KW-1185">Reference proteome</keyword>